<evidence type="ECO:0000259" key="8">
    <source>
        <dbReference type="Pfam" id="PF00326"/>
    </source>
</evidence>
<dbReference type="GO" id="GO:0007323">
    <property type="term" value="P:peptide pheromone maturation"/>
    <property type="evidence" value="ECO:0007669"/>
    <property type="project" value="EnsemblFungi"/>
</dbReference>
<dbReference type="InterPro" id="IPR029058">
    <property type="entry name" value="AB_hydrolase_fold"/>
</dbReference>
<dbReference type="InterPro" id="IPR050278">
    <property type="entry name" value="Serine_Prot_S9B/DPPIV"/>
</dbReference>
<keyword evidence="5" id="KW-0720">Serine protease</keyword>
<dbReference type="OMA" id="NYDMHIF"/>
<dbReference type="SUPFAM" id="SSF82171">
    <property type="entry name" value="DPP6 N-terminal domain-like"/>
    <property type="match status" value="1"/>
</dbReference>
<dbReference type="GO" id="GO:0005886">
    <property type="term" value="C:plasma membrane"/>
    <property type="evidence" value="ECO:0007669"/>
    <property type="project" value="TreeGrafter"/>
</dbReference>
<keyword evidence="7" id="KW-0812">Transmembrane</keyword>
<dbReference type="OrthoDB" id="16520at2759"/>
<comment type="similarity">
    <text evidence="1">Belongs to the peptidase S9B family.</text>
</comment>
<dbReference type="GO" id="GO:0004177">
    <property type="term" value="F:aminopeptidase activity"/>
    <property type="evidence" value="ECO:0007669"/>
    <property type="project" value="UniProtKB-KW"/>
</dbReference>
<organism evidence="10 11">
    <name type="scientific">Zygosaccharomyces rouxii</name>
    <dbReference type="NCBI Taxonomy" id="4956"/>
    <lineage>
        <taxon>Eukaryota</taxon>
        <taxon>Fungi</taxon>
        <taxon>Dikarya</taxon>
        <taxon>Ascomycota</taxon>
        <taxon>Saccharomycotina</taxon>
        <taxon>Saccharomycetes</taxon>
        <taxon>Saccharomycetales</taxon>
        <taxon>Saccharomycetaceae</taxon>
        <taxon>Zygosaccharomyces</taxon>
    </lineage>
</organism>
<feature type="domain" description="Dipeptidylpeptidase IV N-terminal" evidence="9">
    <location>
        <begin position="207"/>
        <end position="579"/>
    </location>
</feature>
<dbReference type="SUPFAM" id="SSF53474">
    <property type="entry name" value="alpha/beta-Hydrolases"/>
    <property type="match status" value="1"/>
</dbReference>
<keyword evidence="7" id="KW-0472">Membrane</keyword>
<proteinExistence type="inferred from homology"/>
<evidence type="ECO:0000256" key="2">
    <source>
        <dbReference type="ARBA" id="ARBA00022438"/>
    </source>
</evidence>
<gene>
    <name evidence="10" type="ORF">ZYGR_0S01790</name>
</gene>
<comment type="caution">
    <text evidence="10">The sequence shown here is derived from an EMBL/GenBank/DDBJ whole genome shotgun (WGS) entry which is preliminary data.</text>
</comment>
<feature type="transmembrane region" description="Helical" evidence="7">
    <location>
        <begin position="81"/>
        <end position="100"/>
    </location>
</feature>
<evidence type="ECO:0008006" key="12">
    <source>
        <dbReference type="Google" id="ProtNLM"/>
    </source>
</evidence>
<dbReference type="FunFam" id="3.40.50.1820:FF:000003">
    <property type="entry name" value="Dipeptidyl peptidase 4"/>
    <property type="match status" value="1"/>
</dbReference>
<protein>
    <recommendedName>
        <fullName evidence="12">Dipeptidyl aminopeptidase A</fullName>
    </recommendedName>
</protein>
<dbReference type="InterPro" id="IPR001375">
    <property type="entry name" value="Peptidase_S9_cat"/>
</dbReference>
<evidence type="ECO:0000256" key="4">
    <source>
        <dbReference type="ARBA" id="ARBA00022801"/>
    </source>
</evidence>
<evidence type="ECO:0000256" key="5">
    <source>
        <dbReference type="ARBA" id="ARBA00022825"/>
    </source>
</evidence>
<dbReference type="Gene3D" id="3.40.50.1820">
    <property type="entry name" value="alpha/beta hydrolase"/>
    <property type="match status" value="1"/>
</dbReference>
<dbReference type="Pfam" id="PF00326">
    <property type="entry name" value="Peptidase_S9"/>
    <property type="match status" value="1"/>
</dbReference>
<dbReference type="GO" id="GO:0005802">
    <property type="term" value="C:trans-Golgi network"/>
    <property type="evidence" value="ECO:0007669"/>
    <property type="project" value="EnsemblFungi"/>
</dbReference>
<feature type="domain" description="Peptidase S9 prolyl oligopeptidase catalytic" evidence="8">
    <location>
        <begin position="674"/>
        <end position="877"/>
    </location>
</feature>
<evidence type="ECO:0000313" key="10">
    <source>
        <dbReference type="EMBL" id="GAV50045.1"/>
    </source>
</evidence>
<evidence type="ECO:0000256" key="3">
    <source>
        <dbReference type="ARBA" id="ARBA00022670"/>
    </source>
</evidence>
<keyword evidence="2" id="KW-0031">Aminopeptidase</keyword>
<keyword evidence="4" id="KW-0378">Hydrolase</keyword>
<dbReference type="Gene3D" id="2.140.10.30">
    <property type="entry name" value="Dipeptidylpeptidase IV, N-terminal domain"/>
    <property type="match status" value="1"/>
</dbReference>
<reference evidence="10 11" key="1">
    <citation type="submission" date="2016-08" db="EMBL/GenBank/DDBJ databases">
        <title>Draft genome sequence of allopolyploid Zygosaccharomyces rouxii.</title>
        <authorList>
            <person name="Watanabe J."/>
            <person name="Uehara K."/>
            <person name="Mogi Y."/>
            <person name="Tsukioka Y."/>
        </authorList>
    </citation>
    <scope>NUCLEOTIDE SEQUENCE [LARGE SCALE GENOMIC DNA]</scope>
    <source>
        <strain evidence="10 11">NBRC 110957</strain>
    </source>
</reference>
<dbReference type="PANTHER" id="PTHR11731:SF160">
    <property type="entry name" value="DIPEPTIDYL AMINOPEPTIDASE A"/>
    <property type="match status" value="1"/>
</dbReference>
<dbReference type="eggNOG" id="KOG2100">
    <property type="taxonomic scope" value="Eukaryota"/>
</dbReference>
<sequence>MSSSHKRKNSHLFLQRKNSSSFNMEDIELDQFPNDMNHIDNARIVVDPPPSPSTQENGNAANISLRSRGIMGSWKRYRVRLMLFLGILITLLLFLVPFYIVKSTADLQKNAENRFRTRSFDIDNVLNGDFSYFEKSFHFIQPPPETVKYHEEDPGLYLSLQEDDNNDYTILAKQLYDSNFAEPLGTNKFEYESKEYVVQKVKVSYRLDRTIFATDLKAEFRHSSHGLYWIHDVETGQILPISPHPSLLLTPVSYAHFSPNFNFVYFVHDNDLYIQSLYTKNPARRLTHGGSFNILHGKPDWIYEEEVLADEKAVWWCPDDSKLIFAKFDDSEVNTYSFPKYINNGNMFPQLEEIKYPKPGSFNPKVELYMLDLNSGLIALINAMESAEGNWGEDYILYDASWVGPNAFLFKISDRSSQKLIVRIYDTKNNTIKTMYTLDFKKFDGWVEKARNVVPVPPMEEKGRPEYGYLDILPDENGFNHIFYFARFSDTKGQQITKGNWEVRNQGIVGYEYETHSVFFLSNMVGTMAQHLYTVTINSGSPGEIKTLQNPDKKEDFYEFELSPSCRYALARKLGSSVPVTIAGDLFDVLDADTAKDNNVIRLTDDNDLQKSLKRYDLPVTSYKSMVLDDGTEVNYVEIKPPFLDSKKKYPVLVESYAGPGSQSYFTKFNVFFQQAVSSGLHAIVLLVEPRGTGGKGWKFKSWAKNKIGYWEPRDITEVTRQFITLNHQFVDKERVAIWGWSYGGFAALKTIEYDAGQTFNYAMAVAPVTNWTYYDSIYTERYMGLPKENIQGYSDRASIRDFKSFEKIEKLLVIHGTADDNVHIQNSYEFVDHLNSLGIKNYDMHIFPDSDHTIHFHNAQKVVFTKLYQWLKDAFAGHFKPR</sequence>
<evidence type="ECO:0000256" key="1">
    <source>
        <dbReference type="ARBA" id="ARBA00006150"/>
    </source>
</evidence>
<dbReference type="EMBL" id="BDGX01000019">
    <property type="protein sequence ID" value="GAV50045.1"/>
    <property type="molecule type" value="Genomic_DNA"/>
</dbReference>
<keyword evidence="6" id="KW-0325">Glycoprotein</keyword>
<dbReference type="PANTHER" id="PTHR11731">
    <property type="entry name" value="PROTEASE FAMILY S9B,C DIPEPTIDYL-PEPTIDASE IV-RELATED"/>
    <property type="match status" value="1"/>
</dbReference>
<dbReference type="Proteomes" id="UP000187013">
    <property type="component" value="Unassembled WGS sequence"/>
</dbReference>
<evidence type="ECO:0000256" key="6">
    <source>
        <dbReference type="ARBA" id="ARBA00023180"/>
    </source>
</evidence>
<evidence type="ECO:0000259" key="9">
    <source>
        <dbReference type="Pfam" id="PF00930"/>
    </source>
</evidence>
<dbReference type="InterPro" id="IPR002469">
    <property type="entry name" value="Peptidase_S9B_N"/>
</dbReference>
<keyword evidence="7" id="KW-1133">Transmembrane helix</keyword>
<dbReference type="GO" id="GO:0008239">
    <property type="term" value="F:dipeptidyl-peptidase activity"/>
    <property type="evidence" value="ECO:0007669"/>
    <property type="project" value="TreeGrafter"/>
</dbReference>
<accession>A0A1Q3A2T9</accession>
<dbReference type="GO" id="GO:0006508">
    <property type="term" value="P:proteolysis"/>
    <property type="evidence" value="ECO:0007669"/>
    <property type="project" value="UniProtKB-KW"/>
</dbReference>
<dbReference type="Pfam" id="PF00930">
    <property type="entry name" value="DPPIV_N"/>
    <property type="match status" value="1"/>
</dbReference>
<evidence type="ECO:0000313" key="11">
    <source>
        <dbReference type="Proteomes" id="UP000187013"/>
    </source>
</evidence>
<dbReference type="GO" id="GO:0008236">
    <property type="term" value="F:serine-type peptidase activity"/>
    <property type="evidence" value="ECO:0007669"/>
    <property type="project" value="UniProtKB-KW"/>
</dbReference>
<name>A0A1Q3A2T9_ZYGRO</name>
<evidence type="ECO:0000256" key="7">
    <source>
        <dbReference type="SAM" id="Phobius"/>
    </source>
</evidence>
<keyword evidence="3" id="KW-0645">Protease</keyword>
<dbReference type="AlphaFoldDB" id="A0A1Q3A2T9"/>